<dbReference type="InterPro" id="IPR024320">
    <property type="entry name" value="LPG_synthase_C"/>
</dbReference>
<evidence type="ECO:0000313" key="3">
    <source>
        <dbReference type="Proteomes" id="UP000295500"/>
    </source>
</evidence>
<keyword evidence="3" id="KW-1185">Reference proteome</keyword>
<name>A0A4R6QDH6_9FIRM</name>
<dbReference type="SUPFAM" id="SSF55729">
    <property type="entry name" value="Acyl-CoA N-acyltransferases (Nat)"/>
    <property type="match status" value="2"/>
</dbReference>
<sequence length="317" mass="36986">MDIFKHCFEKLTDEDIKTMKAYFDGYDYRGAGYTFLANYIWRTSYCLCWERISDYLSIAGADCMTREPKAIVSMPLTRDGNYDKSKLRKVILESKKRFDERGVDFSIHLIPGHMVHFLEEAFPGEMEFTHDRDADEYVYEKEKLINLPGRALHKKKNHLNYFLKTYKYEARPITADMIPQLMELVDQIRSERSYGEEELESLNAELAAITEMLRFLDDPRVYTVAILINGKVEAFAIGEKLSEDTAVEHFEKANDNIRGLYQAICSEFCKALPEEMVFVNREEDMGLENLRQAKEALKPHHMEEKFSGCFLYTSSVE</sequence>
<dbReference type="PANTHER" id="PTHR41373:SF1">
    <property type="entry name" value="PHOSPHATIDYLGLYCEROL LYSYLTRANSFERASE C-TERMINAL DOMAIN-CONTAINING PROTEIN"/>
    <property type="match status" value="1"/>
</dbReference>
<reference evidence="2 3" key="1">
    <citation type="submission" date="2019-03" db="EMBL/GenBank/DDBJ databases">
        <title>Genomic Encyclopedia of Type Strains, Phase IV (KMG-IV): sequencing the most valuable type-strain genomes for metagenomic binning, comparative biology and taxonomic classification.</title>
        <authorList>
            <person name="Goeker M."/>
        </authorList>
    </citation>
    <scope>NUCLEOTIDE SEQUENCE [LARGE SCALE GENOMIC DNA]</scope>
    <source>
        <strain evidence="2 3">DSM 28287</strain>
    </source>
</reference>
<organism evidence="2 3">
    <name type="scientific">Aminicella lysinilytica</name>
    <dbReference type="NCBI Taxonomy" id="433323"/>
    <lineage>
        <taxon>Bacteria</taxon>
        <taxon>Bacillati</taxon>
        <taxon>Bacillota</taxon>
        <taxon>Clostridia</taxon>
        <taxon>Peptostreptococcales</taxon>
        <taxon>Anaerovoracaceae</taxon>
        <taxon>Aminicella</taxon>
    </lineage>
</organism>
<dbReference type="Proteomes" id="UP000295500">
    <property type="component" value="Unassembled WGS sequence"/>
</dbReference>
<dbReference type="Pfam" id="PF09924">
    <property type="entry name" value="LPG_synthase_C"/>
    <property type="match status" value="1"/>
</dbReference>
<dbReference type="InterPro" id="IPR016732">
    <property type="entry name" value="UCP018688"/>
</dbReference>
<dbReference type="RefSeq" id="WP_133527400.1">
    <property type="nucleotide sequence ID" value="NZ_SNXO01000001.1"/>
</dbReference>
<dbReference type="Gene3D" id="3.40.630.30">
    <property type="match status" value="1"/>
</dbReference>
<protein>
    <recommendedName>
        <fullName evidence="1">Phosphatidylglycerol lysyltransferase C-terminal domain-containing protein</fullName>
    </recommendedName>
</protein>
<proteinExistence type="predicted"/>
<dbReference type="EMBL" id="SNXO01000001">
    <property type="protein sequence ID" value="TDP60511.1"/>
    <property type="molecule type" value="Genomic_DNA"/>
</dbReference>
<dbReference type="AlphaFoldDB" id="A0A4R6QDH6"/>
<gene>
    <name evidence="2" type="ORF">EV211_10125</name>
</gene>
<dbReference type="OrthoDB" id="9765580at2"/>
<evidence type="ECO:0000313" key="2">
    <source>
        <dbReference type="EMBL" id="TDP60511.1"/>
    </source>
</evidence>
<dbReference type="InterPro" id="IPR016181">
    <property type="entry name" value="Acyl_CoA_acyltransferase"/>
</dbReference>
<dbReference type="PANTHER" id="PTHR41373">
    <property type="entry name" value="DUF2156 DOMAIN-CONTAINING PROTEIN"/>
    <property type="match status" value="1"/>
</dbReference>
<feature type="domain" description="Phosphatidylglycerol lysyltransferase C-terminal" evidence="1">
    <location>
        <begin position="43"/>
        <end position="306"/>
    </location>
</feature>
<dbReference type="PIRSF" id="PIRSF018688">
    <property type="entry name" value="UCP018688"/>
    <property type="match status" value="1"/>
</dbReference>
<evidence type="ECO:0000259" key="1">
    <source>
        <dbReference type="Pfam" id="PF09924"/>
    </source>
</evidence>
<comment type="caution">
    <text evidence="2">The sequence shown here is derived from an EMBL/GenBank/DDBJ whole genome shotgun (WGS) entry which is preliminary data.</text>
</comment>
<accession>A0A4R6QDH6</accession>